<proteinExistence type="predicted"/>
<evidence type="ECO:0000313" key="2">
    <source>
        <dbReference type="EMBL" id="KGF66483.1"/>
    </source>
</evidence>
<dbReference type="Proteomes" id="UP000029719">
    <property type="component" value="Unassembled WGS sequence"/>
</dbReference>
<sequence>MDEMEMKPSIDCVTGEEREPVPDGGTTSSPVLEWSGNGLARDYCLAVVFEGFVFGQALSLGEGVDQWETSTLLFNAGTYKFFLYEPDELGSPPVPASNTFTLTFAPWISRGQ</sequence>
<reference evidence="2 3" key="1">
    <citation type="submission" date="2014-09" db="EMBL/GenBank/DDBJ databases">
        <title>Genome sequence of Pseudomonas lutea strain DSM 17257T.</title>
        <authorList>
            <person name="Kwak Y."/>
            <person name="Shin J.-H."/>
        </authorList>
    </citation>
    <scope>NUCLEOTIDE SEQUENCE [LARGE SCALE GENOMIC DNA]</scope>
    <source>
        <strain evidence="2 3">DSM 17257</strain>
    </source>
</reference>
<dbReference type="RefSeq" id="WP_037012386.1">
    <property type="nucleotide sequence ID" value="NZ_JRMB01000001.1"/>
</dbReference>
<evidence type="ECO:0000256" key="1">
    <source>
        <dbReference type="SAM" id="MobiDB-lite"/>
    </source>
</evidence>
<name>A0A9X0EIV8_9PSED</name>
<accession>A0A9X0EIV8</accession>
<dbReference type="AlphaFoldDB" id="A0A9X0EIV8"/>
<dbReference type="EMBL" id="JRMB01000001">
    <property type="protein sequence ID" value="KGF66483.1"/>
    <property type="molecule type" value="Genomic_DNA"/>
</dbReference>
<protein>
    <submittedName>
        <fullName evidence="2">Uncharacterized protein</fullName>
    </submittedName>
</protein>
<evidence type="ECO:0000313" key="3">
    <source>
        <dbReference type="Proteomes" id="UP000029719"/>
    </source>
</evidence>
<gene>
    <name evidence="2" type="ORF">LT42_11550</name>
</gene>
<organism evidence="2 3">
    <name type="scientific">Pseudomonas lutea</name>
    <dbReference type="NCBI Taxonomy" id="243924"/>
    <lineage>
        <taxon>Bacteria</taxon>
        <taxon>Pseudomonadati</taxon>
        <taxon>Pseudomonadota</taxon>
        <taxon>Gammaproteobacteria</taxon>
        <taxon>Pseudomonadales</taxon>
        <taxon>Pseudomonadaceae</taxon>
        <taxon>Pseudomonas</taxon>
    </lineage>
</organism>
<comment type="caution">
    <text evidence="2">The sequence shown here is derived from an EMBL/GenBank/DDBJ whole genome shotgun (WGS) entry which is preliminary data.</text>
</comment>
<feature type="region of interest" description="Disordered" evidence="1">
    <location>
        <begin position="1"/>
        <end position="29"/>
    </location>
</feature>